<evidence type="ECO:0000313" key="2">
    <source>
        <dbReference type="Proteomes" id="UP000199695"/>
    </source>
</evidence>
<keyword evidence="2" id="KW-1185">Reference proteome</keyword>
<dbReference type="AlphaFoldDB" id="A0A1H8GWC9"/>
<sequence>MINIDSYTNKSIPPTYDCVECGQQDCVTVRQNRGFCRTPGCLHNDPIQFIYYPHWKKPKTSLAGREIWWYK</sequence>
<name>A0A1H8GWC9_9BACL</name>
<dbReference type="Proteomes" id="UP000199695">
    <property type="component" value="Unassembled WGS sequence"/>
</dbReference>
<proteinExistence type="predicted"/>
<gene>
    <name evidence="1" type="ORF">SAMN05444955_11278</name>
</gene>
<evidence type="ECO:0000313" key="1">
    <source>
        <dbReference type="EMBL" id="SEN47578.1"/>
    </source>
</evidence>
<reference evidence="1 2" key="1">
    <citation type="submission" date="2016-10" db="EMBL/GenBank/DDBJ databases">
        <authorList>
            <person name="de Groot N.N."/>
        </authorList>
    </citation>
    <scope>NUCLEOTIDE SEQUENCE [LARGE SCALE GENOMIC DNA]</scope>
    <source>
        <strain evidence="1 2">DSM 46701</strain>
    </source>
</reference>
<dbReference type="RefSeq" id="WP_089970305.1">
    <property type="nucleotide sequence ID" value="NZ_FOCQ01000012.1"/>
</dbReference>
<accession>A0A1H8GWC9</accession>
<dbReference type="EMBL" id="FOCQ01000012">
    <property type="protein sequence ID" value="SEN47578.1"/>
    <property type="molecule type" value="Genomic_DNA"/>
</dbReference>
<dbReference type="OrthoDB" id="2990952at2"/>
<organism evidence="1 2">
    <name type="scientific">Lihuaxuella thermophila</name>
    <dbReference type="NCBI Taxonomy" id="1173111"/>
    <lineage>
        <taxon>Bacteria</taxon>
        <taxon>Bacillati</taxon>
        <taxon>Bacillota</taxon>
        <taxon>Bacilli</taxon>
        <taxon>Bacillales</taxon>
        <taxon>Thermoactinomycetaceae</taxon>
        <taxon>Lihuaxuella</taxon>
    </lineage>
</organism>
<dbReference type="STRING" id="1173111.SAMN05444955_11278"/>
<protein>
    <submittedName>
        <fullName evidence="1">Uncharacterized protein</fullName>
    </submittedName>
</protein>